<dbReference type="GO" id="GO:0004657">
    <property type="term" value="F:proline dehydrogenase activity"/>
    <property type="evidence" value="ECO:0007669"/>
    <property type="project" value="UniProtKB-EC"/>
</dbReference>
<dbReference type="SUPFAM" id="SSF51730">
    <property type="entry name" value="FAD-linked oxidoreductase"/>
    <property type="match status" value="1"/>
</dbReference>
<dbReference type="Gene3D" id="3.20.20.220">
    <property type="match status" value="1"/>
</dbReference>
<reference evidence="11 13" key="2">
    <citation type="journal article" date="2012" name="BMC Genomics">
        <title>A comparative genomics perspective on the genetic content of the alkaliphilic haloarchaeon Natrialba magadii ATCC 43099T.</title>
        <authorList>
            <person name="Siddaramappa S."/>
            <person name="Challacombe J.F."/>
            <person name="Decastro R.E."/>
            <person name="Pfeiffer F."/>
            <person name="Sastre D.E."/>
            <person name="Gimenez M.I."/>
            <person name="Paggi R.A."/>
            <person name="Detter J.C."/>
            <person name="Davenport K.W."/>
            <person name="Goodwin L.A."/>
            <person name="Kyrpides N."/>
            <person name="Tapia R."/>
            <person name="Pitluck S."/>
            <person name="Lucas S."/>
            <person name="Woyke T."/>
            <person name="Maupin-Furlow J.A."/>
        </authorList>
    </citation>
    <scope>NUCLEOTIDE SEQUENCE [LARGE SCALE GENOMIC DNA]</scope>
    <source>
        <strain evidence="11">ATCC 43099</strain>
        <strain evidence="13">ATCC 43099 / DSM 3394 / CCM 3739 / CIP 104546 / IAM 13178 / JCM 8861 / NBRC 102185 / NCIMB 2190 / MS3</strain>
    </source>
</reference>
<dbReference type="EC" id="1.5.5.2" evidence="3"/>
<dbReference type="PIRSF" id="PIRSF000196">
    <property type="entry name" value="Pro_dehydrog"/>
    <property type="match status" value="1"/>
</dbReference>
<proteinExistence type="predicted"/>
<keyword evidence="4" id="KW-0285">Flavoprotein</keyword>
<dbReference type="InterPro" id="IPR015659">
    <property type="entry name" value="Proline_oxidase"/>
</dbReference>
<keyword evidence="6" id="KW-0274">FAD</keyword>
<evidence type="ECO:0000313" key="11">
    <source>
        <dbReference type="EMBL" id="ADD04533.1"/>
    </source>
</evidence>
<evidence type="ECO:0000313" key="13">
    <source>
        <dbReference type="Proteomes" id="UP000001879"/>
    </source>
</evidence>
<dbReference type="Proteomes" id="UP000011543">
    <property type="component" value="Unassembled WGS sequence"/>
</dbReference>
<dbReference type="InterPro" id="IPR008219">
    <property type="entry name" value="PRODH_bac_arc"/>
</dbReference>
<dbReference type="GO" id="GO:0010133">
    <property type="term" value="P:L-proline catabolic process to L-glutamate"/>
    <property type="evidence" value="ECO:0007669"/>
    <property type="project" value="UniProtKB-UniPathway"/>
</dbReference>
<dbReference type="RefSeq" id="WP_004216747.1">
    <property type="nucleotide sequence ID" value="NC_013922.1"/>
</dbReference>
<dbReference type="PATRIC" id="fig|547559.17.peg.3395"/>
<comment type="pathway">
    <text evidence="2">Amino-acid degradation; L-proline degradation into L-glutamate; L-glutamate from L-proline: step 1/2.</text>
</comment>
<evidence type="ECO:0000256" key="6">
    <source>
        <dbReference type="ARBA" id="ARBA00022827"/>
    </source>
</evidence>
<dbReference type="AlphaFoldDB" id="D3SQP5"/>
<evidence type="ECO:0000256" key="8">
    <source>
        <dbReference type="ARBA" id="ARBA00023062"/>
    </source>
</evidence>
<comment type="catalytic activity">
    <reaction evidence="9">
        <text>L-proline + a quinone = (S)-1-pyrroline-5-carboxylate + a quinol + H(+)</text>
        <dbReference type="Rhea" id="RHEA:23784"/>
        <dbReference type="ChEBI" id="CHEBI:15378"/>
        <dbReference type="ChEBI" id="CHEBI:17388"/>
        <dbReference type="ChEBI" id="CHEBI:24646"/>
        <dbReference type="ChEBI" id="CHEBI:60039"/>
        <dbReference type="ChEBI" id="CHEBI:132124"/>
        <dbReference type="EC" id="1.5.5.2"/>
    </reaction>
</comment>
<dbReference type="PANTHER" id="PTHR13914">
    <property type="entry name" value="PROLINE OXIDASE"/>
    <property type="match status" value="1"/>
</dbReference>
<evidence type="ECO:0000313" key="12">
    <source>
        <dbReference type="EMBL" id="ELY25190.1"/>
    </source>
</evidence>
<keyword evidence="7 11" id="KW-0560">Oxidoreductase</keyword>
<dbReference type="PANTHER" id="PTHR13914:SF0">
    <property type="entry name" value="PROLINE DEHYDROGENASE 1, MITOCHONDRIAL"/>
    <property type="match status" value="1"/>
</dbReference>
<evidence type="ECO:0000256" key="2">
    <source>
        <dbReference type="ARBA" id="ARBA00004739"/>
    </source>
</evidence>
<dbReference type="UniPathway" id="UPA00261">
    <property type="reaction ID" value="UER00373"/>
</dbReference>
<feature type="domain" description="Proline dehydrogenase" evidence="10">
    <location>
        <begin position="19"/>
        <end position="285"/>
    </location>
</feature>
<evidence type="ECO:0000256" key="9">
    <source>
        <dbReference type="ARBA" id="ARBA00048779"/>
    </source>
</evidence>
<dbReference type="HOGENOM" id="CLU_061158_0_0_2"/>
<name>D3SQP5_NATMM</name>
<evidence type="ECO:0000256" key="1">
    <source>
        <dbReference type="ARBA" id="ARBA00001974"/>
    </source>
</evidence>
<reference evidence="11" key="4">
    <citation type="submission" date="2016-09" db="EMBL/GenBank/DDBJ databases">
        <authorList>
            <person name="Pfeiffer F."/>
        </authorList>
    </citation>
    <scope>NUCLEOTIDE SEQUENCE</scope>
    <source>
        <strain evidence="11">ATCC 43099</strain>
    </source>
</reference>
<dbReference type="KEGG" id="nmg:Nmag_0949"/>
<keyword evidence="13" id="KW-1185">Reference proteome</keyword>
<dbReference type="EMBL" id="AOHS01000056">
    <property type="protein sequence ID" value="ELY25190.1"/>
    <property type="molecule type" value="Genomic_DNA"/>
</dbReference>
<evidence type="ECO:0000256" key="3">
    <source>
        <dbReference type="ARBA" id="ARBA00012695"/>
    </source>
</evidence>
<dbReference type="OrthoDB" id="8727at2157"/>
<dbReference type="InterPro" id="IPR029041">
    <property type="entry name" value="FAD-linked_oxidoreductase-like"/>
</dbReference>
<evidence type="ECO:0000313" key="14">
    <source>
        <dbReference type="Proteomes" id="UP000011543"/>
    </source>
</evidence>
<comment type="cofactor">
    <cofactor evidence="1">
        <name>FAD</name>
        <dbReference type="ChEBI" id="CHEBI:57692"/>
    </cofactor>
</comment>
<reference evidence="12 14" key="3">
    <citation type="journal article" date="2014" name="PLoS Genet.">
        <title>Phylogenetically driven sequencing of extremely halophilic archaea reveals strategies for static and dynamic osmo-response.</title>
        <authorList>
            <person name="Becker E.A."/>
            <person name="Seitzer P.M."/>
            <person name="Tritt A."/>
            <person name="Larsen D."/>
            <person name="Krusor M."/>
            <person name="Yao A.I."/>
            <person name="Wu D."/>
            <person name="Madern D."/>
            <person name="Eisen J.A."/>
            <person name="Darling A.E."/>
            <person name="Facciotti M.T."/>
        </authorList>
    </citation>
    <scope>NUCLEOTIDE SEQUENCE [LARGE SCALE GENOMIC DNA]</scope>
    <source>
        <strain evidence="14">ATCC 43099 / DSM 3394 / CCM 3739 / CIP 104546 / IAM 13178 / JCM 8861 / NBRC 102185 / NCIMB 2190 / MS3</strain>
        <strain evidence="12">MS-3</strain>
    </source>
</reference>
<gene>
    <name evidence="11" type="primary">fadM1</name>
    <name evidence="11" type="ordered locus">Nmag_0949</name>
    <name evidence="12" type="ORF">C500_17271</name>
</gene>
<evidence type="ECO:0000256" key="7">
    <source>
        <dbReference type="ARBA" id="ARBA00023002"/>
    </source>
</evidence>
<dbReference type="GeneID" id="8823779"/>
<protein>
    <recommendedName>
        <fullName evidence="3">proline dehydrogenase</fullName>
        <ecNumber evidence="3">1.5.5.2</ecNumber>
    </recommendedName>
</protein>
<evidence type="ECO:0000256" key="4">
    <source>
        <dbReference type="ARBA" id="ARBA00022630"/>
    </source>
</evidence>
<reference evidence="13" key="1">
    <citation type="submission" date="2010-02" db="EMBL/GenBank/DDBJ databases">
        <title>Complete sequence of chromosome of Natrialba magadii ATCC 43099.</title>
        <authorList>
            <consortium name="US DOE Joint Genome Institute"/>
            <person name="Lucas S."/>
            <person name="Copeland A."/>
            <person name="Lapidus A."/>
            <person name="Cheng J.-F."/>
            <person name="Bruce D."/>
            <person name="Goodwin L."/>
            <person name="Pitluck S."/>
            <person name="Davenport K."/>
            <person name="Saunders E."/>
            <person name="Detter J.C."/>
            <person name="Han C."/>
            <person name="Tapia R."/>
            <person name="Land M."/>
            <person name="Hauser L."/>
            <person name="Kyrpides N."/>
            <person name="Mikhailova N."/>
            <person name="De Castro R.E."/>
            <person name="Maupin-Furlow J.A."/>
            <person name="Woyke T."/>
        </authorList>
    </citation>
    <scope>NUCLEOTIDE SEQUENCE [LARGE SCALE GENOMIC DNA]</scope>
    <source>
        <strain evidence="13">ATCC 43099 / DSM 3394 / CCM 3739 / CIP 104546 / IAM 13178 / JCM 8861 / NBRC 102185 / NCIMB 2190 / MS3</strain>
    </source>
</reference>
<keyword evidence="5" id="KW-0547">Nucleotide-binding</keyword>
<dbReference type="Proteomes" id="UP000001879">
    <property type="component" value="Chromosome"/>
</dbReference>
<dbReference type="EMBL" id="CP001932">
    <property type="protein sequence ID" value="ADD04533.1"/>
    <property type="molecule type" value="Genomic_DNA"/>
</dbReference>
<evidence type="ECO:0000256" key="5">
    <source>
        <dbReference type="ARBA" id="ARBA00022741"/>
    </source>
</evidence>
<dbReference type="InterPro" id="IPR002872">
    <property type="entry name" value="Proline_DH_dom"/>
</dbReference>
<dbReference type="Pfam" id="PF01619">
    <property type="entry name" value="Pro_dh"/>
    <property type="match status" value="1"/>
</dbReference>
<accession>D3SQP5</accession>
<sequence length="295" mass="33273">MIPPIANRFVAGESPAEALDHVRTVNQRNVNVIVNLLGEHYDDRAPASDDAAEYRSLVEDIANADLDACISVKPSQLGLDLGEDVFREELEGIVATAADRGVFVWIDMEDHTTTDATLDAYEELAREYYGGEDSDDSQSSSDPWADGGVGVCVQANLKRTREDVERLADVPGKVRFVKGAYDEPADVAYTDTQRVNEEYEALLEYAFEHFEDGVAVGSHDPAMIERAIELHEEYGTGFEVQMLMGVREDAQYDLAEEHEVWQYVPYGGRWKSYFYRRVMERKENLWFALRAIVGR</sequence>
<dbReference type="GO" id="GO:0000166">
    <property type="term" value="F:nucleotide binding"/>
    <property type="evidence" value="ECO:0007669"/>
    <property type="project" value="UniProtKB-KW"/>
</dbReference>
<evidence type="ECO:0000259" key="10">
    <source>
        <dbReference type="Pfam" id="PF01619"/>
    </source>
</evidence>
<dbReference type="PaxDb" id="547559-Nmag_0949"/>
<dbReference type="eggNOG" id="arCOG06322">
    <property type="taxonomic scope" value="Archaea"/>
</dbReference>
<organism evidence="11 13">
    <name type="scientific">Natrialba magadii (strain ATCC 43099 / DSM 3394 / CCM 3739 / CIP 104546 / IAM 13178 / JCM 8861 / NBRC 102185 / NCIMB 2190 / MS3)</name>
    <name type="common">Natronobacterium magadii</name>
    <dbReference type="NCBI Taxonomy" id="547559"/>
    <lineage>
        <taxon>Archaea</taxon>
        <taxon>Methanobacteriati</taxon>
        <taxon>Methanobacteriota</taxon>
        <taxon>Stenosarchaea group</taxon>
        <taxon>Halobacteria</taxon>
        <taxon>Halobacteriales</taxon>
        <taxon>Natrialbaceae</taxon>
        <taxon>Natrialba</taxon>
    </lineage>
</organism>
<keyword evidence="8" id="KW-0642">Proline metabolism</keyword>
<dbReference type="STRING" id="547559.Nmag_0949"/>